<dbReference type="AlphaFoldDB" id="A0A4C1UN82"/>
<evidence type="ECO:0000313" key="2">
    <source>
        <dbReference type="EMBL" id="GBP27789.1"/>
    </source>
</evidence>
<evidence type="ECO:0000313" key="3">
    <source>
        <dbReference type="Proteomes" id="UP000299102"/>
    </source>
</evidence>
<feature type="compositionally biased region" description="Polar residues" evidence="1">
    <location>
        <begin position="273"/>
        <end position="282"/>
    </location>
</feature>
<accession>A0A4C1UN82</accession>
<evidence type="ECO:0000256" key="1">
    <source>
        <dbReference type="SAM" id="MobiDB-lite"/>
    </source>
</evidence>
<feature type="region of interest" description="Disordered" evidence="1">
    <location>
        <begin position="252"/>
        <end position="289"/>
    </location>
</feature>
<organism evidence="2 3">
    <name type="scientific">Eumeta variegata</name>
    <name type="common">Bagworm moth</name>
    <name type="synonym">Eumeta japonica</name>
    <dbReference type="NCBI Taxonomy" id="151549"/>
    <lineage>
        <taxon>Eukaryota</taxon>
        <taxon>Metazoa</taxon>
        <taxon>Ecdysozoa</taxon>
        <taxon>Arthropoda</taxon>
        <taxon>Hexapoda</taxon>
        <taxon>Insecta</taxon>
        <taxon>Pterygota</taxon>
        <taxon>Neoptera</taxon>
        <taxon>Endopterygota</taxon>
        <taxon>Lepidoptera</taxon>
        <taxon>Glossata</taxon>
        <taxon>Ditrysia</taxon>
        <taxon>Tineoidea</taxon>
        <taxon>Psychidae</taxon>
        <taxon>Oiketicinae</taxon>
        <taxon>Eumeta</taxon>
    </lineage>
</organism>
<proteinExistence type="predicted"/>
<feature type="compositionally biased region" description="Basic and acidic residues" evidence="1">
    <location>
        <begin position="261"/>
        <end position="270"/>
    </location>
</feature>
<feature type="compositionally biased region" description="Polar residues" evidence="1">
    <location>
        <begin position="157"/>
        <end position="169"/>
    </location>
</feature>
<sequence length="305" mass="33480">MQYTKSKNYLKKPSTAPKTKGGISTNKRTQIGNCTPKVRRTRRRRTVTPKAQMAVVVLPLSDPESRCDTPQNSLPRSCSTSRGLDLNLSHWFTLTIARFARGAAITFETDGTVFPEACVVLFWLIKKTIRQLTRGQGPVLSNSISTRSRNEGDKSAQRVSESSSGSLPTSVRCPSPAREAVILPVTPLGLQGAGRRALSHAAARFRLIARSPADTAQLARRTPAPPDVKAGVRVERSEIKTKLLLLAECNSMQTRGTAPAPREKPPDRRVLSRIQTGAPRSSNVDRRSARIETGERYLKSECQNV</sequence>
<feature type="region of interest" description="Disordered" evidence="1">
    <location>
        <begin position="1"/>
        <end position="30"/>
    </location>
</feature>
<keyword evidence="3" id="KW-1185">Reference proteome</keyword>
<feature type="compositionally biased region" description="Polar residues" evidence="1">
    <location>
        <begin position="136"/>
        <end position="147"/>
    </location>
</feature>
<feature type="region of interest" description="Disordered" evidence="1">
    <location>
        <begin position="136"/>
        <end position="173"/>
    </location>
</feature>
<gene>
    <name evidence="2" type="ORF">EVAR_94192_1</name>
</gene>
<reference evidence="2 3" key="1">
    <citation type="journal article" date="2019" name="Commun. Biol.">
        <title>The bagworm genome reveals a unique fibroin gene that provides high tensile strength.</title>
        <authorList>
            <person name="Kono N."/>
            <person name="Nakamura H."/>
            <person name="Ohtoshi R."/>
            <person name="Tomita M."/>
            <person name="Numata K."/>
            <person name="Arakawa K."/>
        </authorList>
    </citation>
    <scope>NUCLEOTIDE SEQUENCE [LARGE SCALE GENOMIC DNA]</scope>
</reference>
<dbReference type="Proteomes" id="UP000299102">
    <property type="component" value="Unassembled WGS sequence"/>
</dbReference>
<dbReference type="EMBL" id="BGZK01000199">
    <property type="protein sequence ID" value="GBP27789.1"/>
    <property type="molecule type" value="Genomic_DNA"/>
</dbReference>
<protein>
    <submittedName>
        <fullName evidence="2">Uncharacterized protein</fullName>
    </submittedName>
</protein>
<comment type="caution">
    <text evidence="2">The sequence shown here is derived from an EMBL/GenBank/DDBJ whole genome shotgun (WGS) entry which is preliminary data.</text>
</comment>
<name>A0A4C1UN82_EUMVA</name>